<dbReference type="AlphaFoldDB" id="A0A6J2B618"/>
<dbReference type="KEGG" id="zca:113909454"/>
<dbReference type="RefSeq" id="XP_027426416.1">
    <property type="nucleotide sequence ID" value="XM_027570615.2"/>
</dbReference>
<accession>A0A6J2B618</accession>
<protein>
    <submittedName>
        <fullName evidence="3">Uncharacterized protein LOC113909454</fullName>
    </submittedName>
</protein>
<name>A0A6J2B618_ZALCA</name>
<reference evidence="3" key="1">
    <citation type="submission" date="2025-08" db="UniProtKB">
        <authorList>
            <consortium name="RefSeq"/>
        </authorList>
    </citation>
    <scope>IDENTIFICATION</scope>
    <source>
        <tissue evidence="3">Blood</tissue>
    </source>
</reference>
<gene>
    <name evidence="3" type="primary">LOC113909454</name>
</gene>
<organism evidence="2 3">
    <name type="scientific">Zalophus californianus</name>
    <name type="common">California sealion</name>
    <dbReference type="NCBI Taxonomy" id="9704"/>
    <lineage>
        <taxon>Eukaryota</taxon>
        <taxon>Metazoa</taxon>
        <taxon>Chordata</taxon>
        <taxon>Craniata</taxon>
        <taxon>Vertebrata</taxon>
        <taxon>Euteleostomi</taxon>
        <taxon>Mammalia</taxon>
        <taxon>Eutheria</taxon>
        <taxon>Laurasiatheria</taxon>
        <taxon>Carnivora</taxon>
        <taxon>Caniformia</taxon>
        <taxon>Pinnipedia</taxon>
        <taxon>Otariidae</taxon>
        <taxon>Zalophus</taxon>
    </lineage>
</organism>
<evidence type="ECO:0000313" key="2">
    <source>
        <dbReference type="Proteomes" id="UP000515165"/>
    </source>
</evidence>
<dbReference type="OrthoDB" id="9948828at2759"/>
<evidence type="ECO:0000313" key="3">
    <source>
        <dbReference type="RefSeq" id="XP_027426416.1"/>
    </source>
</evidence>
<evidence type="ECO:0000256" key="1">
    <source>
        <dbReference type="SAM" id="MobiDB-lite"/>
    </source>
</evidence>
<proteinExistence type="predicted"/>
<dbReference type="GeneID" id="113909454"/>
<sequence length="246" mass="26634">MRIPRVGPGGAVLGGLPEHLDVGRGRAGLWPPVPGCGPEHVAGHPAGSGGPWAQPGAGAEAPGSADHCGVDTGQAPELRGRRPPGQWCCPVGWSAGGAAEKRCWARVPTLGPKDQLDPYLEKLDKAVRQGLGSPRASRLGTCLWEVYRMYFQEVLLSCLSELTHSCGTNLKSCQVLYTWRKTNLFGHPGETLVKAPPTSQEPTVGHLLDPIMFVTWMSQMQKKLVGLIQEELAKRVERVLIWDRKK</sequence>
<feature type="region of interest" description="Disordered" evidence="1">
    <location>
        <begin position="37"/>
        <end position="81"/>
    </location>
</feature>
<dbReference type="Proteomes" id="UP000515165">
    <property type="component" value="Chromosome 6"/>
</dbReference>
<keyword evidence="2" id="KW-1185">Reference proteome</keyword>